<feature type="compositionally biased region" description="Polar residues" evidence="1">
    <location>
        <begin position="104"/>
        <end position="114"/>
    </location>
</feature>
<dbReference type="Proteomes" id="UP000708208">
    <property type="component" value="Unassembled WGS sequence"/>
</dbReference>
<feature type="compositionally biased region" description="Basic residues" evidence="1">
    <location>
        <begin position="115"/>
        <end position="124"/>
    </location>
</feature>
<organism evidence="2 3">
    <name type="scientific">Allacma fusca</name>
    <dbReference type="NCBI Taxonomy" id="39272"/>
    <lineage>
        <taxon>Eukaryota</taxon>
        <taxon>Metazoa</taxon>
        <taxon>Ecdysozoa</taxon>
        <taxon>Arthropoda</taxon>
        <taxon>Hexapoda</taxon>
        <taxon>Collembola</taxon>
        <taxon>Symphypleona</taxon>
        <taxon>Sminthuridae</taxon>
        <taxon>Allacma</taxon>
    </lineage>
</organism>
<dbReference type="AlphaFoldDB" id="A0A8J2KRR2"/>
<reference evidence="2" key="1">
    <citation type="submission" date="2021-06" db="EMBL/GenBank/DDBJ databases">
        <authorList>
            <person name="Hodson N. C."/>
            <person name="Mongue J. A."/>
            <person name="Jaron S. K."/>
        </authorList>
    </citation>
    <scope>NUCLEOTIDE SEQUENCE</scope>
</reference>
<evidence type="ECO:0000313" key="2">
    <source>
        <dbReference type="EMBL" id="CAG7817704.1"/>
    </source>
</evidence>
<comment type="caution">
    <text evidence="2">The sequence shown here is derived from an EMBL/GenBank/DDBJ whole genome shotgun (WGS) entry which is preliminary data.</text>
</comment>
<name>A0A8J2KRR2_9HEXA</name>
<evidence type="ECO:0000313" key="3">
    <source>
        <dbReference type="Proteomes" id="UP000708208"/>
    </source>
</evidence>
<feature type="region of interest" description="Disordered" evidence="1">
    <location>
        <begin position="104"/>
        <end position="124"/>
    </location>
</feature>
<dbReference type="EMBL" id="CAJVCH010401269">
    <property type="protein sequence ID" value="CAG7817704.1"/>
    <property type="molecule type" value="Genomic_DNA"/>
</dbReference>
<accession>A0A8J2KRR2</accession>
<sequence>MGLFYLIVRKGKDTSAATHGTRHQRKHKSELISLENVIRDVMRDQTLLHKRLVKLERKFVVGSRSTERRDGGGTKAERGSSWNSADYNSNQVSNEIDIIDGAEQHQQGVVSRSQTKIKRMDQRKRKSYDYDEDVGHSLGNQASNSYRINILEKDLKDYSNTLQGLSFKLSSVMDIRESSKQLFTAMEGLETKYDERLTEMQTGLARLEASVSQASITNDELKEQQIRI</sequence>
<proteinExistence type="predicted"/>
<feature type="region of interest" description="Disordered" evidence="1">
    <location>
        <begin position="63"/>
        <end position="88"/>
    </location>
</feature>
<feature type="compositionally biased region" description="Basic and acidic residues" evidence="1">
    <location>
        <begin position="63"/>
        <end position="78"/>
    </location>
</feature>
<evidence type="ECO:0000256" key="1">
    <source>
        <dbReference type="SAM" id="MobiDB-lite"/>
    </source>
</evidence>
<keyword evidence="3" id="KW-1185">Reference proteome</keyword>
<gene>
    <name evidence="2" type="ORF">AFUS01_LOCUS28255</name>
</gene>
<protein>
    <submittedName>
        <fullName evidence="2">Uncharacterized protein</fullName>
    </submittedName>
</protein>